<dbReference type="KEGG" id="osu:NT6N_12880"/>
<feature type="compositionally biased region" description="Basic and acidic residues" evidence="1">
    <location>
        <begin position="1"/>
        <end position="17"/>
    </location>
</feature>
<evidence type="ECO:0000313" key="3">
    <source>
        <dbReference type="EMBL" id="BDS06248.1"/>
    </source>
</evidence>
<name>A0AAT9FJQ4_9BACT</name>
<gene>
    <name evidence="3" type="ORF">NT6N_12880</name>
</gene>
<feature type="transmembrane region" description="Helical" evidence="2">
    <location>
        <begin position="193"/>
        <end position="212"/>
    </location>
</feature>
<evidence type="ECO:0000256" key="1">
    <source>
        <dbReference type="SAM" id="MobiDB-lite"/>
    </source>
</evidence>
<accession>A0AAT9FJQ4</accession>
<keyword evidence="2" id="KW-1133">Transmembrane helix</keyword>
<proteinExistence type="predicted"/>
<feature type="region of interest" description="Disordered" evidence="1">
    <location>
        <begin position="1"/>
        <end position="37"/>
    </location>
</feature>
<dbReference type="AlphaFoldDB" id="A0AAT9FJQ4"/>
<protein>
    <submittedName>
        <fullName evidence="3">Uncharacterized protein</fullName>
    </submittedName>
</protein>
<sequence>MSSIADRKQHLNVRDTQMEMTPRGAVGSSPLTEDFTGKLKEAQTQLEQLQQQQAEVERQRQELQDLNDSKEEFIHGQVEISEKLSTAVTAMDREIFAARQEIEELEQARICFADHLEKINQLNPDGWNNDSLRQDLTRAISVLDLAEDEFEQACDHFSGGRSASIFGGGGAKPKRAASSNSESEFATMLRNGLAFNLPVVLLGTLALIIYLVK</sequence>
<reference evidence="3" key="1">
    <citation type="submission" date="2024-07" db="EMBL/GenBank/DDBJ databases">
        <title>Complete genome sequence of Verrucomicrobiaceae bacterium NT6N.</title>
        <authorList>
            <person name="Huang C."/>
            <person name="Takami H."/>
            <person name="Hamasaki K."/>
        </authorList>
    </citation>
    <scope>NUCLEOTIDE SEQUENCE</scope>
    <source>
        <strain evidence="3">NT6N</strain>
    </source>
</reference>
<keyword evidence="2" id="KW-0472">Membrane</keyword>
<keyword evidence="2" id="KW-0812">Transmembrane</keyword>
<dbReference type="EMBL" id="AP026866">
    <property type="protein sequence ID" value="BDS06248.1"/>
    <property type="molecule type" value="Genomic_DNA"/>
</dbReference>
<organism evidence="3">
    <name type="scientific">Oceaniferula spumae</name>
    <dbReference type="NCBI Taxonomy" id="2979115"/>
    <lineage>
        <taxon>Bacteria</taxon>
        <taxon>Pseudomonadati</taxon>
        <taxon>Verrucomicrobiota</taxon>
        <taxon>Verrucomicrobiia</taxon>
        <taxon>Verrucomicrobiales</taxon>
        <taxon>Verrucomicrobiaceae</taxon>
        <taxon>Oceaniferula</taxon>
    </lineage>
</organism>
<evidence type="ECO:0000256" key="2">
    <source>
        <dbReference type="SAM" id="Phobius"/>
    </source>
</evidence>